<keyword evidence="1" id="KW-0653">Protein transport</keyword>
<comment type="similarity">
    <text evidence="1">Belongs to the GPI inositol-deacylase family.</text>
</comment>
<sequence>MMGFWKVKCNNCGVLFAIAFSVSIVAAGLLGLHKPLLNGCIMTYMYPTYIPIPRTPATTASSSSKEKYGLYLYHEGWKKIDYQLHLVKLSGVPVLFIPGNGGSYKQMRSIAAESDRAYNGGPLDGNYYQHSSFTPLEAGLVQEGTDFAALLASVKVDAQYANHLDWFAVDLEGEHSAMDGWILEEHSEYVVQAVHRILDRYRDSFQTRTKHNNGRGEILPKSVILVGHSMGGFVARAAVVHRELRKGAVETVLTLSSPHRSPPLAVQPSFGHFFSRVNDAWISGFRPAHMKGARWVAPSLSNVVVVSVAGGARDYQVRSRMASLDGLVPPTNGLTIGSSGMVNVFLSMEHQSILWCNQMAVQVAHTLLQLIDGDTGQQIKSPQRRMAVFVSNLRSALPQTFDWLLTNQEIGGDTAKTESQEAPKMDQFACPTSVHWEGETPGTDLYIDSTTMTVLAMDGRRRWLDIEKLAKSDNWFVLVTNLAPCVGVRVHLWTEKAQQGDKAVLDQVLEVTMRIAQLPSGPSERQIEPGGQTEQPSPSGVLRLRPRELAGFKFLTVSVAPHPSVYGRPPPAASMAVGQFYNPQDGWMSLSLWSLVSTLYKKQEMRLGENHPLVWNLSIAVSLGTLPVILSVKTVSCGIQETVLAKEHPEPEEIMKLCKVRCFPPVALVWDPPFGLEVLPNLESEIIVVDSAPAIWGSSYGSEQTTILLMVDPHCAYDVDLKVSLPTAASRFHLVHGLQIAGLCVAVVLFALTRQARAWETDIAFPSVLACIEANLQLPLPFLILALGPLLVYYSLSFFGTETPPPFISFIGVSLVCYLFANGIVALLAIISSAIFHSAAFVQVLMKLRFQAWQERSRTRGLRWWSGCCSAGSSLQVIRKFKARPLLTVAVGATVLVFLVHPSLGLIVLLLVHTWSCHSALCRYSLSHRQQKILLCNAKKDGSIGTKVEKVQLLNETGLDAKPSAMTFGETQLEIFHQRQGLLLLHFITTVMLAPSLVAWVQRSGLDRTLPSFLDSVLTFGIILHGLYSSNADANISLIPLSQLFRPQLAQAGLSFIYAVAGLYCYFSGLALAPYRTFYALAIIGGITTSFRLRDKQARAKGEVGVNRHHFHRH</sequence>
<name>A0ABP0X1E5_9BRYO</name>
<dbReference type="InterPro" id="IPR012908">
    <property type="entry name" value="PGAP1-ab_dom-like"/>
</dbReference>
<keyword evidence="1" id="KW-0813">Transport</keyword>
<feature type="transmembrane region" description="Helical" evidence="1">
    <location>
        <begin position="883"/>
        <end position="900"/>
    </location>
</feature>
<dbReference type="Pfam" id="PF07819">
    <property type="entry name" value="PGAP1"/>
    <property type="match status" value="1"/>
</dbReference>
<comment type="function">
    <text evidence="1">Involved in inositol deacylation of GPI-anchored proteins which plays important roles in the quality control and ER-associated degradation of GPI-anchored proteins.</text>
</comment>
<dbReference type="PANTHER" id="PTHR47346">
    <property type="entry name" value="HYDROLASES, ACTING ON ESTER BOND"/>
    <property type="match status" value="1"/>
</dbReference>
<feature type="transmembrane region" description="Helical" evidence="1">
    <location>
        <begin position="808"/>
        <end position="841"/>
    </location>
</feature>
<keyword evidence="1" id="KW-0256">Endoplasmic reticulum</keyword>
<feature type="transmembrane region" description="Helical" evidence="1">
    <location>
        <begin position="1049"/>
        <end position="1069"/>
    </location>
</feature>
<keyword evidence="1" id="KW-0472">Membrane</keyword>
<keyword evidence="5" id="KW-1185">Reference proteome</keyword>
<dbReference type="PANTHER" id="PTHR47346:SF1">
    <property type="entry name" value="GPI INOSITOL-DEACYLASE"/>
    <property type="match status" value="1"/>
</dbReference>
<dbReference type="InterPro" id="IPR029058">
    <property type="entry name" value="AB_hydrolase_fold"/>
</dbReference>
<protein>
    <recommendedName>
        <fullName evidence="1">GPI inositol-deacylase</fullName>
        <ecNumber evidence="1">3.1.-.-</ecNumber>
    </recommendedName>
</protein>
<evidence type="ECO:0000313" key="5">
    <source>
        <dbReference type="Proteomes" id="UP001497444"/>
    </source>
</evidence>
<organism evidence="4 5">
    <name type="scientific">Sphagnum jensenii</name>
    <dbReference type="NCBI Taxonomy" id="128206"/>
    <lineage>
        <taxon>Eukaryota</taxon>
        <taxon>Viridiplantae</taxon>
        <taxon>Streptophyta</taxon>
        <taxon>Embryophyta</taxon>
        <taxon>Bryophyta</taxon>
        <taxon>Sphagnophytina</taxon>
        <taxon>Sphagnopsida</taxon>
        <taxon>Sphagnales</taxon>
        <taxon>Sphagnaceae</taxon>
        <taxon>Sphagnum</taxon>
    </lineage>
</organism>
<evidence type="ECO:0000256" key="1">
    <source>
        <dbReference type="RuleBase" id="RU365011"/>
    </source>
</evidence>
<feature type="transmembrane region" description="Helical" evidence="1">
    <location>
        <begin position="1009"/>
        <end position="1028"/>
    </location>
</feature>
<dbReference type="SUPFAM" id="SSF53474">
    <property type="entry name" value="alpha/beta-Hydrolases"/>
    <property type="match status" value="1"/>
</dbReference>
<accession>A0ABP0X1E5</accession>
<feature type="region of interest" description="Disordered" evidence="2">
    <location>
        <begin position="519"/>
        <end position="540"/>
    </location>
</feature>
<dbReference type="EC" id="3.1.-.-" evidence="1"/>
<dbReference type="EMBL" id="OZ020100">
    <property type="protein sequence ID" value="CAK9272934.1"/>
    <property type="molecule type" value="Genomic_DNA"/>
</dbReference>
<keyword evidence="1" id="KW-1133">Transmembrane helix</keyword>
<proteinExistence type="inferred from homology"/>
<comment type="subcellular location">
    <subcellularLocation>
        <location evidence="1">Endoplasmic reticulum membrane</location>
    </subcellularLocation>
</comment>
<dbReference type="Proteomes" id="UP001497444">
    <property type="component" value="Chromosome 5"/>
</dbReference>
<feature type="transmembrane region" description="Helical" evidence="1">
    <location>
        <begin position="774"/>
        <end position="796"/>
    </location>
</feature>
<dbReference type="Gene3D" id="3.40.50.1820">
    <property type="entry name" value="alpha/beta hydrolase"/>
    <property type="match status" value="1"/>
</dbReference>
<gene>
    <name evidence="4" type="ORF">CSSPJE1EN1_LOCUS18412</name>
</gene>
<feature type="domain" description="GPI inositol-deacylase PGAP1-like alpha/beta" evidence="3">
    <location>
        <begin position="89"/>
        <end position="369"/>
    </location>
</feature>
<keyword evidence="1" id="KW-0812">Transmembrane</keyword>
<reference evidence="4" key="1">
    <citation type="submission" date="2024-02" db="EMBL/GenBank/DDBJ databases">
        <authorList>
            <consortium name="ELIXIR-Norway"/>
            <consortium name="Elixir Norway"/>
        </authorList>
    </citation>
    <scope>NUCLEOTIDE SEQUENCE</scope>
</reference>
<feature type="transmembrane region" description="Helical" evidence="1">
    <location>
        <begin position="734"/>
        <end position="753"/>
    </location>
</feature>
<evidence type="ECO:0000256" key="2">
    <source>
        <dbReference type="SAM" id="MobiDB-lite"/>
    </source>
</evidence>
<evidence type="ECO:0000259" key="3">
    <source>
        <dbReference type="Pfam" id="PF07819"/>
    </source>
</evidence>
<evidence type="ECO:0000313" key="4">
    <source>
        <dbReference type="EMBL" id="CAK9272934.1"/>
    </source>
</evidence>
<feature type="transmembrane region" description="Helical" evidence="1">
    <location>
        <begin position="982"/>
        <end position="1003"/>
    </location>
</feature>
<keyword evidence="1" id="KW-0378">Hydrolase</keyword>